<organism evidence="3 4">
    <name type="scientific">Carpinus fangiana</name>
    <dbReference type="NCBI Taxonomy" id="176857"/>
    <lineage>
        <taxon>Eukaryota</taxon>
        <taxon>Viridiplantae</taxon>
        <taxon>Streptophyta</taxon>
        <taxon>Embryophyta</taxon>
        <taxon>Tracheophyta</taxon>
        <taxon>Spermatophyta</taxon>
        <taxon>Magnoliopsida</taxon>
        <taxon>eudicotyledons</taxon>
        <taxon>Gunneridae</taxon>
        <taxon>Pentapetalae</taxon>
        <taxon>rosids</taxon>
        <taxon>fabids</taxon>
        <taxon>Fagales</taxon>
        <taxon>Betulaceae</taxon>
        <taxon>Carpinus</taxon>
    </lineage>
</organism>
<dbReference type="InterPro" id="IPR004147">
    <property type="entry name" value="ABC1_dom"/>
</dbReference>
<dbReference type="GO" id="GO:0007005">
    <property type="term" value="P:mitochondrion organization"/>
    <property type="evidence" value="ECO:0007669"/>
    <property type="project" value="TreeGrafter"/>
</dbReference>
<gene>
    <name evidence="3" type="ORF">FH972_026045</name>
</gene>
<dbReference type="Gene3D" id="2.120.10.30">
    <property type="entry name" value="TolB, C-terminal domain"/>
    <property type="match status" value="1"/>
</dbReference>
<feature type="domain" description="ABC1 atypical kinase-like" evidence="2">
    <location>
        <begin position="632"/>
        <end position="885"/>
    </location>
</feature>
<evidence type="ECO:0000256" key="1">
    <source>
        <dbReference type="ARBA" id="ARBA00009670"/>
    </source>
</evidence>
<dbReference type="PANTHER" id="PTHR43173:SF19">
    <property type="entry name" value="AARF DOMAIN-CONTAINING PROTEIN KINASE 1"/>
    <property type="match status" value="1"/>
</dbReference>
<dbReference type="CDD" id="cd13969">
    <property type="entry name" value="ADCK1-like"/>
    <property type="match status" value="1"/>
</dbReference>
<dbReference type="SUPFAM" id="SSF63829">
    <property type="entry name" value="Calcium-dependent phosphotriesterase"/>
    <property type="match status" value="1"/>
</dbReference>
<evidence type="ECO:0000313" key="4">
    <source>
        <dbReference type="Proteomes" id="UP000327013"/>
    </source>
</evidence>
<comment type="similarity">
    <text evidence="1">Belongs to the protein kinase superfamily. ADCK protein kinase family.</text>
</comment>
<name>A0A5N6L361_9ROSI</name>
<proteinExistence type="inferred from homology"/>
<reference evidence="3 4" key="1">
    <citation type="submission" date="2019-06" db="EMBL/GenBank/DDBJ databases">
        <title>A chromosomal-level reference genome of Carpinus fangiana (Coryloideae, Betulaceae).</title>
        <authorList>
            <person name="Yang X."/>
            <person name="Wang Z."/>
            <person name="Zhang L."/>
            <person name="Hao G."/>
            <person name="Liu J."/>
            <person name="Yang Y."/>
        </authorList>
    </citation>
    <scope>NUCLEOTIDE SEQUENCE [LARGE SCALE GENOMIC DNA]</scope>
    <source>
        <strain evidence="3">Cfa_2016G</strain>
        <tissue evidence="3">Leaf</tissue>
    </source>
</reference>
<protein>
    <recommendedName>
        <fullName evidence="2">ABC1 atypical kinase-like domain-containing protein</fullName>
    </recommendedName>
</protein>
<dbReference type="OrthoDB" id="427480at2759"/>
<evidence type="ECO:0000259" key="2">
    <source>
        <dbReference type="Pfam" id="PF03109"/>
    </source>
</evidence>
<dbReference type="Proteomes" id="UP000327013">
    <property type="component" value="Unassembled WGS sequence"/>
</dbReference>
<accession>A0A5N6L361</accession>
<keyword evidence="4" id="KW-1185">Reference proteome</keyword>
<dbReference type="InterPro" id="IPR011009">
    <property type="entry name" value="Kinase-like_dom_sf"/>
</dbReference>
<dbReference type="PANTHER" id="PTHR43173">
    <property type="entry name" value="ABC1 FAMILY PROTEIN"/>
    <property type="match status" value="1"/>
</dbReference>
<dbReference type="GO" id="GO:0055088">
    <property type="term" value="P:lipid homeostasis"/>
    <property type="evidence" value="ECO:0007669"/>
    <property type="project" value="TreeGrafter"/>
</dbReference>
<dbReference type="GO" id="GO:0005743">
    <property type="term" value="C:mitochondrial inner membrane"/>
    <property type="evidence" value="ECO:0007669"/>
    <property type="project" value="TreeGrafter"/>
</dbReference>
<dbReference type="AlphaFoldDB" id="A0A5N6L361"/>
<dbReference type="InterPro" id="IPR045307">
    <property type="entry name" value="ADCK1_dom"/>
</dbReference>
<comment type="caution">
    <text evidence="3">The sequence shown here is derived from an EMBL/GenBank/DDBJ whole genome shotgun (WGS) entry which is preliminary data.</text>
</comment>
<sequence length="1057" mass="117627">MALMPPGADVPLTHSCSAAANVLCIKRYAASMPYPFYREAPNGAIVSNFNDTRVPNDPTFSAVGSADFLVFDQKRGLELLGDNPTYEYIFPVSQAVHEAPAWDPKGNKIYLSQLAPPAGFLPQLVIDLNETPPTLGELLSDPPVYAPNGGTFFNGKVYWGASGSNASIGDTVQRPGIRTLDPQTRKTVTLLNNYFGHYFNTVDDLFVDPVTGFVWFTDPYYSWWNALADVAPQIPEASYRFDPATGSTVVVDDTIPAPNGIALSPCRKHVYISSTSAAGLNSPISPLLSNGAGTPFNVTGHRTIYKFDLIDHGRAIINKRPIYLDAIGTAPDGLKVAKNGYVLCGSGHGVDVLDQFGELIVRVQTNYSVQNFVWAGKDYNDFWLMGQGGISRVKWNLPGQRSKVQTVTSTAKKIRATPRLNQGYPLDPCRIRTRRHPICEHFPSGESPVYLRNCARLGLRSLQSRALSITSWTCRTCANRQTINCASAIRPFARGFAASASEAAPTVKQTSKSPNRRRRAKLEIFAGTVVLGIILANTTDSGRFVWGAVARTSRVTYCLFTCIKDYRDTLAKREGTHPAEYTELLKACHQRCANRTLRAMEANGSIFIKLGQHLSSLNYMLPNEWCDTFIPLQDHCPVTPFEAVKIVVEKETGYPFDVVFKEFDTEPLGAASLAQVHRAVDGASGREVAVKVQHPVLDYWAPLDLALTRFTFTSLKRAFPEYDLTWLSDEMEVSLPQELDFALEGENAKRTKEYFRDVDFEECPLVIPDVIWCRRRVLVMEYITGHRPDDLAYLDDNGISRDEVSAALARIFNTMIFAEGAPLHCDPHGGNIAIRVNNKRRRSRNFDVVLYDHGLYRIIPMELQRNYAKLWLSVIDADEAGMRKYARETANISDEDFPLFASAITGRDYRVVTQNVSGTPRSDEEKEAISDALGDGMLQQLVRLLGKVPRIILLILKTNDLTRSLDTNLQTRQGPVRSFLILARYAAQTVYDESVEQLRATGSLLWPPSHAGRLLVAWTQFTKRRIRLNLYEWVLYLRGALGLANEMPAQVGPVPAS</sequence>
<dbReference type="InterPro" id="IPR051130">
    <property type="entry name" value="Mito_struct-func_regulator"/>
</dbReference>
<dbReference type="Pfam" id="PF03109">
    <property type="entry name" value="ABC1"/>
    <property type="match status" value="1"/>
</dbReference>
<dbReference type="SUPFAM" id="SSF56112">
    <property type="entry name" value="Protein kinase-like (PK-like)"/>
    <property type="match status" value="1"/>
</dbReference>
<dbReference type="EMBL" id="VIBQ01000075">
    <property type="protein sequence ID" value="KAB8621936.1"/>
    <property type="molecule type" value="Genomic_DNA"/>
</dbReference>
<dbReference type="InterPro" id="IPR011042">
    <property type="entry name" value="6-blade_b-propeller_TolB-like"/>
</dbReference>
<evidence type="ECO:0000313" key="3">
    <source>
        <dbReference type="EMBL" id="KAB8621936.1"/>
    </source>
</evidence>